<dbReference type="PANTHER" id="PTHR42736">
    <property type="entry name" value="PROTEIN-GLUTAMINE GAMMA-GLUTAMYLTRANSFERASE"/>
    <property type="match status" value="1"/>
</dbReference>
<evidence type="ECO:0000313" key="3">
    <source>
        <dbReference type="EMBL" id="MFC1851323.1"/>
    </source>
</evidence>
<feature type="transmembrane region" description="Helical" evidence="1">
    <location>
        <begin position="124"/>
        <end position="143"/>
    </location>
</feature>
<feature type="transmembrane region" description="Helical" evidence="1">
    <location>
        <begin position="149"/>
        <end position="166"/>
    </location>
</feature>
<name>A0ABV6YZ34_UNCC1</name>
<dbReference type="SMART" id="SM00460">
    <property type="entry name" value="TGc"/>
    <property type="match status" value="1"/>
</dbReference>
<feature type="transmembrane region" description="Helical" evidence="1">
    <location>
        <begin position="173"/>
        <end position="194"/>
    </location>
</feature>
<feature type="transmembrane region" description="Helical" evidence="1">
    <location>
        <begin position="6"/>
        <end position="32"/>
    </location>
</feature>
<keyword evidence="1" id="KW-0812">Transmembrane</keyword>
<organism evidence="3 4">
    <name type="scientific">candidate division CSSED10-310 bacterium</name>
    <dbReference type="NCBI Taxonomy" id="2855610"/>
    <lineage>
        <taxon>Bacteria</taxon>
        <taxon>Bacteria division CSSED10-310</taxon>
    </lineage>
</organism>
<comment type="caution">
    <text evidence="3">The sequence shown here is derived from an EMBL/GenBank/DDBJ whole genome shotgun (WGS) entry which is preliminary data.</text>
</comment>
<dbReference type="EMBL" id="JBHPBY010000177">
    <property type="protein sequence ID" value="MFC1851323.1"/>
    <property type="molecule type" value="Genomic_DNA"/>
</dbReference>
<feature type="transmembrane region" description="Helical" evidence="1">
    <location>
        <begin position="52"/>
        <end position="69"/>
    </location>
</feature>
<keyword evidence="4" id="KW-1185">Reference proteome</keyword>
<feature type="domain" description="Transglutaminase-like" evidence="2">
    <location>
        <begin position="431"/>
        <end position="501"/>
    </location>
</feature>
<evidence type="ECO:0000259" key="2">
    <source>
        <dbReference type="SMART" id="SM00460"/>
    </source>
</evidence>
<dbReference type="Gene3D" id="3.10.620.30">
    <property type="match status" value="1"/>
</dbReference>
<feature type="transmembrane region" description="Helical" evidence="1">
    <location>
        <begin position="89"/>
        <end position="112"/>
    </location>
</feature>
<dbReference type="InterPro" id="IPR052901">
    <property type="entry name" value="Bact_TGase-like"/>
</dbReference>
<keyword evidence="1" id="KW-1133">Transmembrane helix</keyword>
<keyword evidence="1" id="KW-0472">Membrane</keyword>
<proteinExistence type="predicted"/>
<dbReference type="InterPro" id="IPR038765">
    <property type="entry name" value="Papain-like_cys_pep_sf"/>
</dbReference>
<protein>
    <submittedName>
        <fullName evidence="3">Transglutaminase domain-containing protein</fullName>
    </submittedName>
</protein>
<gene>
    <name evidence="3" type="ORF">ACFL27_14090</name>
</gene>
<dbReference type="Proteomes" id="UP001594351">
    <property type="component" value="Unassembled WGS sequence"/>
</dbReference>
<dbReference type="PANTHER" id="PTHR42736:SF1">
    <property type="entry name" value="PROTEIN-GLUTAMINE GAMMA-GLUTAMYLTRANSFERASE"/>
    <property type="match status" value="1"/>
</dbReference>
<dbReference type="SUPFAM" id="SSF54001">
    <property type="entry name" value="Cysteine proteinases"/>
    <property type="match status" value="1"/>
</dbReference>
<accession>A0ABV6YZ34</accession>
<dbReference type="Pfam" id="PF01841">
    <property type="entry name" value="Transglut_core"/>
    <property type="match status" value="1"/>
</dbReference>
<sequence length="668" mass="75999">MKTPPLLLGFVLLFWGWQTGFFIVSLVLALLLEAHRLVTWRLSLQDRDFNRIADLSAVVVFVTIVYLFVTRDLQQTLFTLYQLLPFALFPLVLAQYYSSSGTLSLSALFWTYRHRKQRELTKGSGSIDLSLAYIGLCILSSSAVITRTLWYYIGLFIIVSWLLWITRSRRYSPLMWFLFILLAGGIGFAGHNGLHQLQQIIDARSWEWFSKDSYNRKDLKRSFTFMGELGQLKLSDRIVFRVRMQTAQQQATLLKAVTYNVYQNVPNTGRTVWMARKSGITSIAPGHDGGTWILDPYSGEADTISISETLGPGIGILKLPPGTFRISNLPVAKLQLNQLGTVSIEDGPGLVSYTVHAHDTVSVVSEPGKRDLAIPAEDLPAVQSITEKLNLAERTPQAVIQEINRYFRTRFSYSLQQAEPLQNKTALTTFLSHSRTGHCEFFATATTLLLRAVGIPARYATGYVVHEFSKLENCYLVRSRDAHAWTQAFVEGHWINVDSTPPDWITIAEDDTSAIRFVADVFSWLTFSFSEWRAKNPDKNLAQYSLWLLIPLALILVYRLFLKTRLPALKKVIRPKKTTTFRIGQDSAFYLIEQKLLKLGFQRQAGETFSDFIKRIKKLEPAKIDTQALLTLLPLHYRYRFDPAGISNEEHDQLTTAVQDWLQRTSAS</sequence>
<feature type="transmembrane region" description="Helical" evidence="1">
    <location>
        <begin position="544"/>
        <end position="562"/>
    </location>
</feature>
<evidence type="ECO:0000313" key="4">
    <source>
        <dbReference type="Proteomes" id="UP001594351"/>
    </source>
</evidence>
<reference evidence="3 4" key="1">
    <citation type="submission" date="2024-09" db="EMBL/GenBank/DDBJ databases">
        <title>Laminarin stimulates single cell rates of sulfate reduction while oxygen inhibits transcriptomic activity in coastal marine sediment.</title>
        <authorList>
            <person name="Lindsay M."/>
            <person name="Orcutt B."/>
            <person name="Emerson D."/>
            <person name="Stepanauskas R."/>
            <person name="D'Angelo T."/>
        </authorList>
    </citation>
    <scope>NUCLEOTIDE SEQUENCE [LARGE SCALE GENOMIC DNA]</scope>
    <source>
        <strain evidence="3">SAG AM-311-K15</strain>
    </source>
</reference>
<evidence type="ECO:0000256" key="1">
    <source>
        <dbReference type="SAM" id="Phobius"/>
    </source>
</evidence>
<dbReference type="InterPro" id="IPR002931">
    <property type="entry name" value="Transglutaminase-like"/>
</dbReference>